<dbReference type="EMBL" id="CAUEEQ010004492">
    <property type="protein sequence ID" value="CAJ0927645.1"/>
    <property type="molecule type" value="Genomic_DNA"/>
</dbReference>
<gene>
    <name evidence="2" type="ORF">RIMI_LOCUS3078681</name>
</gene>
<keyword evidence="1" id="KW-0732">Signal</keyword>
<sequence>MWKWILTHGAPGLCHLPRSLLLFFLVYSLSVTCNEVWGRGSVRPPENSSNYSNYSSGRHVRSYNYLQGDIRFRKLFSFHKYFLKIDDTGRVSGTKKNDCPYTQVYIHKRPINLDSYKTPMVVWYGLSRGRQSLFDFIAYPDNIAMCWPLKGINH</sequence>
<feature type="chain" id="PRO_5045391706" evidence="1">
    <location>
        <begin position="34"/>
        <end position="154"/>
    </location>
</feature>
<name>A0ABN9KX92_9NEOB</name>
<evidence type="ECO:0000313" key="2">
    <source>
        <dbReference type="EMBL" id="CAJ0927645.1"/>
    </source>
</evidence>
<feature type="signal peptide" evidence="1">
    <location>
        <begin position="1"/>
        <end position="33"/>
    </location>
</feature>
<reference evidence="2" key="1">
    <citation type="submission" date="2023-07" db="EMBL/GenBank/DDBJ databases">
        <authorList>
            <person name="Stuckert A."/>
        </authorList>
    </citation>
    <scope>NUCLEOTIDE SEQUENCE</scope>
</reference>
<accession>A0ABN9KX92</accession>
<evidence type="ECO:0000256" key="1">
    <source>
        <dbReference type="SAM" id="SignalP"/>
    </source>
</evidence>
<dbReference type="SUPFAM" id="SSF50353">
    <property type="entry name" value="Cytokine"/>
    <property type="match status" value="1"/>
</dbReference>
<protein>
    <submittedName>
        <fullName evidence="2">Uncharacterized protein</fullName>
    </submittedName>
</protein>
<organism evidence="2 3">
    <name type="scientific">Ranitomeya imitator</name>
    <name type="common">mimic poison frog</name>
    <dbReference type="NCBI Taxonomy" id="111125"/>
    <lineage>
        <taxon>Eukaryota</taxon>
        <taxon>Metazoa</taxon>
        <taxon>Chordata</taxon>
        <taxon>Craniata</taxon>
        <taxon>Vertebrata</taxon>
        <taxon>Euteleostomi</taxon>
        <taxon>Amphibia</taxon>
        <taxon>Batrachia</taxon>
        <taxon>Anura</taxon>
        <taxon>Neobatrachia</taxon>
        <taxon>Hyloidea</taxon>
        <taxon>Dendrobatidae</taxon>
        <taxon>Dendrobatinae</taxon>
        <taxon>Ranitomeya</taxon>
    </lineage>
</organism>
<keyword evidence="3" id="KW-1185">Reference proteome</keyword>
<comment type="caution">
    <text evidence="2">The sequence shown here is derived from an EMBL/GenBank/DDBJ whole genome shotgun (WGS) entry which is preliminary data.</text>
</comment>
<evidence type="ECO:0000313" key="3">
    <source>
        <dbReference type="Proteomes" id="UP001176940"/>
    </source>
</evidence>
<dbReference type="InterPro" id="IPR008996">
    <property type="entry name" value="IL1/FGF"/>
</dbReference>
<proteinExistence type="predicted"/>
<dbReference type="Proteomes" id="UP001176940">
    <property type="component" value="Unassembled WGS sequence"/>
</dbReference>
<dbReference type="Gene3D" id="2.80.10.50">
    <property type="match status" value="1"/>
</dbReference>